<name>A0A1J3GCN9_NOCCA</name>
<gene>
    <name evidence="2" type="ORF">LE_TR11546_c0_g1_i1_g.37976</name>
</gene>
<dbReference type="EMBL" id="GEVL01024472">
    <property type="protein sequence ID" value="JAU52869.1"/>
    <property type="molecule type" value="Transcribed_RNA"/>
</dbReference>
<evidence type="ECO:0000259" key="1">
    <source>
        <dbReference type="Pfam" id="PF00646"/>
    </source>
</evidence>
<dbReference type="AlphaFoldDB" id="A0A1J3GCN9"/>
<proteinExistence type="predicted"/>
<reference evidence="2" key="1">
    <citation type="submission" date="2016-07" db="EMBL/GenBank/DDBJ databases">
        <title>De novo transcriptome assembly of four accessions of the metal hyperaccumulator plant Noccaea caerulescens.</title>
        <authorList>
            <person name="Blande D."/>
            <person name="Halimaa P."/>
            <person name="Tervahauta A.I."/>
            <person name="Aarts M.G."/>
            <person name="Karenlampi S.O."/>
        </authorList>
    </citation>
    <scope>NUCLEOTIDE SEQUENCE</scope>
</reference>
<protein>
    <submittedName>
        <fullName evidence="2">Putative F-box/kelch-repeat protein</fullName>
    </submittedName>
</protein>
<evidence type="ECO:0000313" key="2">
    <source>
        <dbReference type="EMBL" id="JAU52869.1"/>
    </source>
</evidence>
<sequence>MFTDLPRELEWDILSRVPPISLNKFRSTFRRWYASRFTEKNLGKAGRPFILKKDFGVYSVNLNLYGIINDKSFDPSIEFTGTDDDI</sequence>
<dbReference type="InterPro" id="IPR001810">
    <property type="entry name" value="F-box_dom"/>
</dbReference>
<feature type="domain" description="F-box" evidence="1">
    <location>
        <begin position="2"/>
        <end position="33"/>
    </location>
</feature>
<dbReference type="InterPro" id="IPR036047">
    <property type="entry name" value="F-box-like_dom_sf"/>
</dbReference>
<accession>A0A1J3GCN9</accession>
<dbReference type="SUPFAM" id="SSF81383">
    <property type="entry name" value="F-box domain"/>
    <property type="match status" value="1"/>
</dbReference>
<organism evidence="2">
    <name type="scientific">Noccaea caerulescens</name>
    <name type="common">Alpine penny-cress</name>
    <name type="synonym">Thlaspi caerulescens</name>
    <dbReference type="NCBI Taxonomy" id="107243"/>
    <lineage>
        <taxon>Eukaryota</taxon>
        <taxon>Viridiplantae</taxon>
        <taxon>Streptophyta</taxon>
        <taxon>Embryophyta</taxon>
        <taxon>Tracheophyta</taxon>
        <taxon>Spermatophyta</taxon>
        <taxon>Magnoliopsida</taxon>
        <taxon>eudicotyledons</taxon>
        <taxon>Gunneridae</taxon>
        <taxon>Pentapetalae</taxon>
        <taxon>rosids</taxon>
        <taxon>malvids</taxon>
        <taxon>Brassicales</taxon>
        <taxon>Brassicaceae</taxon>
        <taxon>Coluteocarpeae</taxon>
        <taxon>Noccaea</taxon>
    </lineage>
</organism>
<dbReference type="Pfam" id="PF00646">
    <property type="entry name" value="F-box"/>
    <property type="match status" value="1"/>
</dbReference>